<geneLocation type="plasmid" evidence="2">
    <name>megaplasmid Rsp</name>
</geneLocation>
<dbReference type="STRING" id="267608.RSp0098"/>
<reference evidence="1 2" key="1">
    <citation type="journal article" date="2002" name="Nature">
        <title>Genome sequence of the plant pathogen Ralstonia solanacearum.</title>
        <authorList>
            <person name="Salanoubat M."/>
            <person name="Genin S."/>
            <person name="Artiguenave F."/>
            <person name="Gouzy J."/>
            <person name="Mangenot S."/>
            <person name="Arlat M."/>
            <person name="Billault A."/>
            <person name="Brottier P."/>
            <person name="Camus J.C."/>
            <person name="Cattolico L."/>
            <person name="Chandler M."/>
            <person name="Choisne N."/>
            <person name="Claudel-Renard C."/>
            <person name="Cunnac S."/>
            <person name="Demange N."/>
            <person name="Gaspin C."/>
            <person name="Lavie M."/>
            <person name="Moisan A."/>
            <person name="Robert C."/>
            <person name="Saurin W."/>
            <person name="Schiex T."/>
            <person name="Siguier P."/>
            <person name="Thebault P."/>
            <person name="Whalen M."/>
            <person name="Wincker P."/>
            <person name="Levy M."/>
            <person name="Weissenbach J."/>
            <person name="Boucher C.A."/>
        </authorList>
    </citation>
    <scope>NUCLEOTIDE SEQUENCE [LARGE SCALE GENOMIC DNA]</scope>
    <source>
        <strain evidence="2">ATCC BAA-1114 / GMI1000</strain>
    </source>
</reference>
<organism evidence="1 2">
    <name type="scientific">Ralstonia nicotianae (strain ATCC BAA-1114 / GMI1000)</name>
    <name type="common">Ralstonia solanacearum</name>
    <dbReference type="NCBI Taxonomy" id="267608"/>
    <lineage>
        <taxon>Bacteria</taxon>
        <taxon>Pseudomonadati</taxon>
        <taxon>Pseudomonadota</taxon>
        <taxon>Betaproteobacteria</taxon>
        <taxon>Burkholderiales</taxon>
        <taxon>Burkholderiaceae</taxon>
        <taxon>Ralstonia</taxon>
        <taxon>Ralstonia solanacearum species complex</taxon>
    </lineage>
</organism>
<accession>Q8XTL0</accession>
<dbReference type="AlphaFoldDB" id="Q8XTL0"/>
<evidence type="ECO:0000313" key="2">
    <source>
        <dbReference type="Proteomes" id="UP000001436"/>
    </source>
</evidence>
<sequence>MAESAVGLVGPSVRSLIPLAVEFRGGRRSAQHLGSCRPVARPSRFAYAHILSHDGARAASAGASIDVSPLVWRRHRSFHRRGFHWHARDKGGGGRASLFKVAP</sequence>
<name>Q8XTL0_RALN1</name>
<dbReference type="EMBL" id="AL646053">
    <property type="protein sequence ID" value="CAD17249.1"/>
    <property type="molecule type" value="Genomic_DNA"/>
</dbReference>
<protein>
    <submittedName>
        <fullName evidence="1">Uncharacterized protein</fullName>
    </submittedName>
</protein>
<dbReference type="EnsemblBacteria" id="CAD17249">
    <property type="protein sequence ID" value="CAD17249"/>
    <property type="gene ID" value="RSp0098"/>
</dbReference>
<proteinExistence type="predicted"/>
<evidence type="ECO:0000313" key="1">
    <source>
        <dbReference type="EMBL" id="CAD17249.1"/>
    </source>
</evidence>
<dbReference type="Proteomes" id="UP000001436">
    <property type="component" value="Plasmid pGMI1000MP"/>
</dbReference>
<dbReference type="KEGG" id="rso:RSp0098"/>
<keyword evidence="2" id="KW-1185">Reference proteome</keyword>
<gene>
    <name evidence="1" type="ordered locus">RSp0098</name>
</gene>
<dbReference type="HOGENOM" id="CLU_2261502_0_0_4"/>